<dbReference type="OrthoDB" id="2445133at2759"/>
<feature type="region of interest" description="Disordered" evidence="2">
    <location>
        <begin position="371"/>
        <end position="406"/>
    </location>
</feature>
<feature type="domain" description="UBX" evidence="3">
    <location>
        <begin position="241"/>
        <end position="320"/>
    </location>
</feature>
<sequence length="406" mass="46791">MAETTNSNKTKVGELTFSTDASSAIQKSLQLQKPLLMLICEENEVSNKWIAARFGVENTRFATEFRDKFSESYVLLKIAKNTPNFSLLTQIYPQFATIQVPAAMIVFKGKIVETLSNDLSVDQFNDKVGKLGGQFGKEGVSKESEQKQEAAAGSRPGVLSEKKQPVHKRRYSSLKEEGAEIAREQYRANMMKFQKEEEEEKERILRLVRMDREQQKHEERIEKGEEQEKPIRENLHNEELEKEPDYMLQIRMPDGKSFRQSFGRDEELFKVREAVLERYPDYRNTTFHFYKSIERVTYRDEDEQKSLTELNLNRSTLFVKPVEAFERRRGEGSANMQGEVGGGVAGTFNWLKDTIGSYIWGDGRAGSPIIRHSEAEYHDDEREEKDEDKPARFDGGNGTEVEGPRK</sequence>
<feature type="compositionally biased region" description="Basic and acidic residues" evidence="2">
    <location>
        <begin position="139"/>
        <end position="148"/>
    </location>
</feature>
<dbReference type="GeneID" id="64574668"/>
<dbReference type="EMBL" id="CP063137">
    <property type="protein sequence ID" value="QOU22563.1"/>
    <property type="molecule type" value="Genomic_DNA"/>
</dbReference>
<dbReference type="SMART" id="SM00166">
    <property type="entry name" value="UBX"/>
    <property type="match status" value="1"/>
</dbReference>
<dbReference type="PROSITE" id="PS50033">
    <property type="entry name" value="UBX"/>
    <property type="match status" value="1"/>
</dbReference>
<dbReference type="Proteomes" id="UP000663131">
    <property type="component" value="Chromosome 9"/>
</dbReference>
<dbReference type="RefSeq" id="XP_041139056.1">
    <property type="nucleotide sequence ID" value="XM_041281265.1"/>
</dbReference>
<organism evidence="4 5">
    <name type="scientific">Dekkera bruxellensis</name>
    <name type="common">Brettanomyces custersii</name>
    <dbReference type="NCBI Taxonomy" id="5007"/>
    <lineage>
        <taxon>Eukaryota</taxon>
        <taxon>Fungi</taxon>
        <taxon>Dikarya</taxon>
        <taxon>Ascomycota</taxon>
        <taxon>Saccharomycotina</taxon>
        <taxon>Pichiomycetes</taxon>
        <taxon>Pichiales</taxon>
        <taxon>Pichiaceae</taxon>
        <taxon>Brettanomyces</taxon>
    </lineage>
</organism>
<dbReference type="Gene3D" id="3.10.20.90">
    <property type="entry name" value="Phosphatidylinositol 3-kinase Catalytic Subunit, Chain A, domain 1"/>
    <property type="match status" value="1"/>
</dbReference>
<evidence type="ECO:0000256" key="2">
    <source>
        <dbReference type="SAM" id="MobiDB-lite"/>
    </source>
</evidence>
<dbReference type="InterPro" id="IPR029071">
    <property type="entry name" value="Ubiquitin-like_domsf"/>
</dbReference>
<evidence type="ECO:0000313" key="5">
    <source>
        <dbReference type="Proteomes" id="UP000663131"/>
    </source>
</evidence>
<keyword evidence="1" id="KW-0175">Coiled coil</keyword>
<evidence type="ECO:0000259" key="3">
    <source>
        <dbReference type="PROSITE" id="PS50033"/>
    </source>
</evidence>
<dbReference type="KEGG" id="bbrx:BRETT_002744"/>
<feature type="coiled-coil region" evidence="1">
    <location>
        <begin position="183"/>
        <end position="227"/>
    </location>
</feature>
<feature type="region of interest" description="Disordered" evidence="2">
    <location>
        <begin position="135"/>
        <end position="175"/>
    </location>
</feature>
<dbReference type="PANTHER" id="PTHR46424">
    <property type="entry name" value="UBX DOMAIN-CONTAINING PROTEIN 4"/>
    <property type="match status" value="1"/>
</dbReference>
<dbReference type="SUPFAM" id="SSF54236">
    <property type="entry name" value="Ubiquitin-like"/>
    <property type="match status" value="1"/>
</dbReference>
<dbReference type="GO" id="GO:0036503">
    <property type="term" value="P:ERAD pathway"/>
    <property type="evidence" value="ECO:0007669"/>
    <property type="project" value="TreeGrafter"/>
</dbReference>
<proteinExistence type="predicted"/>
<dbReference type="InterPro" id="IPR001012">
    <property type="entry name" value="UBX_dom"/>
</dbReference>
<dbReference type="Pfam" id="PF23187">
    <property type="entry name" value="UBX7_N"/>
    <property type="match status" value="1"/>
</dbReference>
<accession>A0A871R7U9</accession>
<dbReference type="AlphaFoldDB" id="A0A871R7U9"/>
<protein>
    <recommendedName>
        <fullName evidence="3">UBX domain-containing protein</fullName>
    </recommendedName>
</protein>
<name>A0A871R7U9_DEKBR</name>
<dbReference type="PANTHER" id="PTHR46424:SF1">
    <property type="entry name" value="UBX DOMAIN-CONTAINING PROTEIN 4"/>
    <property type="match status" value="1"/>
</dbReference>
<dbReference type="GO" id="GO:0005783">
    <property type="term" value="C:endoplasmic reticulum"/>
    <property type="evidence" value="ECO:0007669"/>
    <property type="project" value="TreeGrafter"/>
</dbReference>
<reference evidence="4" key="1">
    <citation type="submission" date="2020-10" db="EMBL/GenBank/DDBJ databases">
        <authorList>
            <person name="Palmer J.M."/>
        </authorList>
    </citation>
    <scope>NUCLEOTIDE SEQUENCE</scope>
    <source>
        <strain evidence="4">UCD 2041</strain>
    </source>
</reference>
<feature type="compositionally biased region" description="Basic and acidic residues" evidence="2">
    <location>
        <begin position="371"/>
        <end position="380"/>
    </location>
</feature>
<evidence type="ECO:0000256" key="1">
    <source>
        <dbReference type="SAM" id="Coils"/>
    </source>
</evidence>
<reference evidence="4" key="2">
    <citation type="journal article" name="BMC Genomics">
        <title>New genome assemblies reveal patterns of domestication and adaptation across Brettanomyces (Dekkera) species.</title>
        <authorList>
            <person name="Roach M.J."/>
            <person name="Borneman A.R."/>
        </authorList>
    </citation>
    <scope>NUCLEOTIDE SEQUENCE</scope>
    <source>
        <strain evidence="4">UCD 2041</strain>
    </source>
</reference>
<gene>
    <name evidence="4" type="ORF">BRETT_002744</name>
</gene>
<evidence type="ECO:0000313" key="4">
    <source>
        <dbReference type="EMBL" id="QOU22563.1"/>
    </source>
</evidence>
<dbReference type="CDD" id="cd01767">
    <property type="entry name" value="UBX"/>
    <property type="match status" value="1"/>
</dbReference>
<dbReference type="Pfam" id="PF00789">
    <property type="entry name" value="UBX"/>
    <property type="match status" value="1"/>
</dbReference>